<gene>
    <name evidence="2" type="ordered locus">Spiaf_0472</name>
</gene>
<evidence type="ECO:0000259" key="1">
    <source>
        <dbReference type="Pfam" id="PF04773"/>
    </source>
</evidence>
<evidence type="ECO:0000313" key="3">
    <source>
        <dbReference type="Proteomes" id="UP000007383"/>
    </source>
</evidence>
<reference evidence="3" key="1">
    <citation type="journal article" date="2013" name="Stand. Genomic Sci.">
        <title>Complete genome sequence of the halophilic bacterium Spirochaeta africana type strain (Z-7692(T)) from the alkaline Lake Magadi in the East African Rift.</title>
        <authorList>
            <person name="Liolos K."/>
            <person name="Abt B."/>
            <person name="Scheuner C."/>
            <person name="Teshima H."/>
            <person name="Held B."/>
            <person name="Lapidus A."/>
            <person name="Nolan M."/>
            <person name="Lucas S."/>
            <person name="Deshpande S."/>
            <person name="Cheng J.F."/>
            <person name="Tapia R."/>
            <person name="Goodwin L.A."/>
            <person name="Pitluck S."/>
            <person name="Pagani I."/>
            <person name="Ivanova N."/>
            <person name="Mavromatis K."/>
            <person name="Mikhailova N."/>
            <person name="Huntemann M."/>
            <person name="Pati A."/>
            <person name="Chen A."/>
            <person name="Palaniappan K."/>
            <person name="Land M."/>
            <person name="Rohde M."/>
            <person name="Tindall B.J."/>
            <person name="Detter J.C."/>
            <person name="Goker M."/>
            <person name="Bristow J."/>
            <person name="Eisen J.A."/>
            <person name="Markowitz V."/>
            <person name="Hugenholtz P."/>
            <person name="Woyke T."/>
            <person name="Klenk H.P."/>
            <person name="Kyrpides N.C."/>
        </authorList>
    </citation>
    <scope>NUCLEOTIDE SEQUENCE</scope>
    <source>
        <strain evidence="3">ATCC 700263 / DSM 8902 / Z-7692</strain>
    </source>
</reference>
<keyword evidence="3" id="KW-1185">Reference proteome</keyword>
<dbReference type="Proteomes" id="UP000007383">
    <property type="component" value="Chromosome"/>
</dbReference>
<dbReference type="InterPro" id="IPR013783">
    <property type="entry name" value="Ig-like_fold"/>
</dbReference>
<protein>
    <submittedName>
        <fullName evidence="2">FecR protein</fullName>
    </submittedName>
</protein>
<dbReference type="PATRIC" id="fig|889378.3.peg.481"/>
<dbReference type="InterPro" id="IPR006860">
    <property type="entry name" value="FecR"/>
</dbReference>
<organism evidence="2 3">
    <name type="scientific">Spirochaeta africana (strain ATCC 700263 / DSM 8902 / Z-7692)</name>
    <dbReference type="NCBI Taxonomy" id="889378"/>
    <lineage>
        <taxon>Bacteria</taxon>
        <taxon>Pseudomonadati</taxon>
        <taxon>Spirochaetota</taxon>
        <taxon>Spirochaetia</taxon>
        <taxon>Spirochaetales</taxon>
        <taxon>Spirochaetaceae</taxon>
        <taxon>Spirochaeta</taxon>
    </lineage>
</organism>
<dbReference type="HOGENOM" id="CLU_315904_0_0_12"/>
<dbReference type="RefSeq" id="WP_014454572.1">
    <property type="nucleotide sequence ID" value="NC_017098.1"/>
</dbReference>
<proteinExistence type="predicted"/>
<dbReference type="STRING" id="889378.Spiaf_0472"/>
<feature type="domain" description="FecR protein" evidence="1">
    <location>
        <begin position="74"/>
        <end position="167"/>
    </location>
</feature>
<dbReference type="Gene3D" id="2.60.40.10">
    <property type="entry name" value="Immunoglobulins"/>
    <property type="match status" value="2"/>
</dbReference>
<evidence type="ECO:0000313" key="2">
    <source>
        <dbReference type="EMBL" id="AFG36575.1"/>
    </source>
</evidence>
<dbReference type="EMBL" id="CP003282">
    <property type="protein sequence ID" value="AFG36575.1"/>
    <property type="molecule type" value="Genomic_DNA"/>
</dbReference>
<dbReference type="Pfam" id="PF04773">
    <property type="entry name" value="FecR"/>
    <property type="match status" value="1"/>
</dbReference>
<sequence>MRFSRSDALVTLVVVILSLLLGLAYYQELHRVFQARDAQELGIIVFRRRSATRRPGDSLRWGRLSNESPVYQGDVIRTAGLSEAGIHFEDGTSLDILENSMVALNFDDMLREFEFLGGTIFIGGDREAARNVRVRMGDTVVEASADARVAVSADGNELSVDVADGQADVLRETGERDTVLANSTYVLNTATGEASTVAHTILPQWPRQNSRLVHQYQAVPELRLQFELAEPVTEDLPVVVEISREPGFAELQAVLPAELPAGSRELVALPVELPVGQWYWRVRSRDQGRELQSPVRRFRVLHSELPRPLRPLPAAELGFRRQLPQVRFAWSSVADAGGYILELARDAAFTREVQRIRSVHAGIAVPMPGEGDWYWRVSPILPYEYLHAPGATTPRVLTVQQQEAMQPLQAGMPADATLFEIQQVQQSGLAFSWQPEREAQRYQLLLSREASPDPDDPGVVRQETRQPFARVAAEALGEELSEQAWYWGVRWQDAEGSWSPPGEFRRLNLVDGEFALRLVYPPGGFRIADSLAATSRFTWSSNIDAPTVFQLAEDPLFQQVVFEHEVSGDSLFGRSWEPGEYFWRMRTYNVDGSVFLDTPPREVQIVPPLDRSELRQPAPGQTHMLVDGDTLQFRWEPVPQADYYRFQLFRPGSSTPVYDEGLLGEPAAMVALGDMPDGAYRAVIQGFALASEESTRVIGYRAEFPFTSHRLSPVELQQPADGQRIDGLTALRSGVRLSWDAADVPDELSIELLHNGEPVPVDASPRRSAATVGRLRPGRYVWRAAAELQGFDLSSRGSRSFIVDQVPPMREPQLQTPQPDSEFGPQELAGRDSIRFRWESLDAANRYIIGVYRADSGEAVVPPQVLEEAAFELDDLSRLSRGEFRWEVQGQYRADDGYLEQDGLPAEGHFRIVLPELMIPAGVREAELYGR</sequence>
<dbReference type="KEGG" id="sfc:Spiaf_0472"/>
<dbReference type="AlphaFoldDB" id="H9UGD2"/>
<dbReference type="OrthoDB" id="340531at2"/>
<name>H9UGD2_SPIAZ</name>
<accession>H9UGD2</accession>
<dbReference type="eggNOG" id="COG4254">
    <property type="taxonomic scope" value="Bacteria"/>
</dbReference>